<dbReference type="Gene3D" id="3.50.50.60">
    <property type="entry name" value="FAD/NAD(P)-binding domain"/>
    <property type="match status" value="2"/>
</dbReference>
<keyword evidence="5" id="KW-0472">Membrane</keyword>
<dbReference type="InterPro" id="IPR051209">
    <property type="entry name" value="FAD-bind_Monooxygenase_sf"/>
</dbReference>
<evidence type="ECO:0000256" key="5">
    <source>
        <dbReference type="SAM" id="Phobius"/>
    </source>
</evidence>
<keyword evidence="7" id="KW-1185">Reference proteome</keyword>
<evidence type="ECO:0000256" key="2">
    <source>
        <dbReference type="ARBA" id="ARBA00022630"/>
    </source>
</evidence>
<keyword evidence="5" id="KW-0812">Transmembrane</keyword>
<accession>A0A0F7ZKX2</accession>
<evidence type="ECO:0000256" key="3">
    <source>
        <dbReference type="ARBA" id="ARBA00022827"/>
    </source>
</evidence>
<keyword evidence="4" id="KW-0560">Oxidoreductase</keyword>
<keyword evidence="2" id="KW-0285">Flavoprotein</keyword>
<reference evidence="6 7" key="1">
    <citation type="journal article" date="2014" name="Genome Biol. Evol.">
        <title>Comparative genomics and transcriptomics analyses reveal divergent lifestyle features of nematode endoparasitic fungus Hirsutella minnesotensis.</title>
        <authorList>
            <person name="Lai Y."/>
            <person name="Liu K."/>
            <person name="Zhang X."/>
            <person name="Zhang X."/>
            <person name="Li K."/>
            <person name="Wang N."/>
            <person name="Shu C."/>
            <person name="Wu Y."/>
            <person name="Wang C."/>
            <person name="Bushley K.E."/>
            <person name="Xiang M."/>
            <person name="Liu X."/>
        </authorList>
    </citation>
    <scope>NUCLEOTIDE SEQUENCE [LARGE SCALE GENOMIC DNA]</scope>
    <source>
        <strain evidence="6 7">3608</strain>
    </source>
</reference>
<evidence type="ECO:0000313" key="6">
    <source>
        <dbReference type="EMBL" id="KJZ75731.1"/>
    </source>
</evidence>
<proteinExistence type="inferred from homology"/>
<comment type="similarity">
    <text evidence="1">Belongs to the FAD-binding monooxygenase family.</text>
</comment>
<organism evidence="6 7">
    <name type="scientific">Hirsutella minnesotensis 3608</name>
    <dbReference type="NCBI Taxonomy" id="1043627"/>
    <lineage>
        <taxon>Eukaryota</taxon>
        <taxon>Fungi</taxon>
        <taxon>Dikarya</taxon>
        <taxon>Ascomycota</taxon>
        <taxon>Pezizomycotina</taxon>
        <taxon>Sordariomycetes</taxon>
        <taxon>Hypocreomycetidae</taxon>
        <taxon>Hypocreales</taxon>
        <taxon>Ophiocordycipitaceae</taxon>
        <taxon>Hirsutella</taxon>
    </lineage>
</organism>
<evidence type="ECO:0000313" key="7">
    <source>
        <dbReference type="Proteomes" id="UP000054481"/>
    </source>
</evidence>
<dbReference type="Proteomes" id="UP000054481">
    <property type="component" value="Unassembled WGS sequence"/>
</dbReference>
<keyword evidence="5" id="KW-1133">Transmembrane helix</keyword>
<dbReference type="InterPro" id="IPR036188">
    <property type="entry name" value="FAD/NAD-bd_sf"/>
</dbReference>
<feature type="transmembrane region" description="Helical" evidence="5">
    <location>
        <begin position="520"/>
        <end position="537"/>
    </location>
</feature>
<dbReference type="PANTHER" id="PTHR42877:SF10">
    <property type="entry name" value="L-ORNITHINE N(5)-OXYGENASE"/>
    <property type="match status" value="1"/>
</dbReference>
<dbReference type="SUPFAM" id="SSF51905">
    <property type="entry name" value="FAD/NAD(P)-binding domain"/>
    <property type="match status" value="2"/>
</dbReference>
<dbReference type="InterPro" id="IPR020946">
    <property type="entry name" value="Flavin_mOase-like"/>
</dbReference>
<evidence type="ECO:0008006" key="8">
    <source>
        <dbReference type="Google" id="ProtNLM"/>
    </source>
</evidence>
<evidence type="ECO:0000256" key="1">
    <source>
        <dbReference type="ARBA" id="ARBA00010139"/>
    </source>
</evidence>
<dbReference type="AlphaFoldDB" id="A0A0F7ZKX2"/>
<dbReference type="GO" id="GO:0050660">
    <property type="term" value="F:flavin adenine dinucleotide binding"/>
    <property type="evidence" value="ECO:0007669"/>
    <property type="project" value="InterPro"/>
</dbReference>
<dbReference type="EMBL" id="KQ030515">
    <property type="protein sequence ID" value="KJZ75731.1"/>
    <property type="molecule type" value="Genomic_DNA"/>
</dbReference>
<dbReference type="GO" id="GO:0050661">
    <property type="term" value="F:NADP binding"/>
    <property type="evidence" value="ECO:0007669"/>
    <property type="project" value="InterPro"/>
</dbReference>
<gene>
    <name evidence="6" type="ORF">HIM_04888</name>
</gene>
<dbReference type="Pfam" id="PF00743">
    <property type="entry name" value="FMO-like"/>
    <property type="match status" value="1"/>
</dbReference>
<dbReference type="PANTHER" id="PTHR42877">
    <property type="entry name" value="L-ORNITHINE N(5)-MONOOXYGENASE-RELATED"/>
    <property type="match status" value="1"/>
</dbReference>
<keyword evidence="3" id="KW-0274">FAD</keyword>
<dbReference type="OrthoDB" id="74360at2759"/>
<protein>
    <recommendedName>
        <fullName evidence="8">L-ornithine N(5)-monooxygenase</fullName>
    </recommendedName>
</protein>
<name>A0A0F7ZKX2_9HYPO</name>
<sequence>MSALDAKQGVTYSQFACIGSGISAIALGATLKRWYGITDVRFFERHDDLGGTWFANTYPGCACDVPSILYSFSFAPNPKWTQTLPSSAELLTYLKHVADKYNLSSKMTFGAQVIRCEWMAQTRRWRLHVRRVKDGSVLVHDCQFLYSGTGVLVHPREPDMPGIKSFRGPVFSAARWRSDVDLRDKSVALVGNGCTAAQIVPNITTAQLTQYIRSKHWIVPPIQVPNTKLMQWVFEHIPGSMALVRFIVFCSAESDWKGFLMNEKGATYRMEREARAAKYIRATAPEKYHQLLIPDFEIGCRRRIYDPGYLRALHDSNITLTDDPIVEVLPDAIRTKSGTVTKTDVIVLANGYNTNQFLPDVEVIGRDGVTLEKHWSSFGGPEAYNCCALNEFPNFFMLLGPNTATGHQSTIMAIENAVNYSLRVIKPILDGDATALEVKPEAEIEYSQKLQGAMQNTVWLGNCHAWYTKETANGKWNSMTYPFSQGHYWYTCLFPRYKDWNYTMVRNSSQRKLWRTLHKAFAWLAILLLGLLVGLSVRGRSDIIHQVTPLVTRSWQSLKQRKSS</sequence>
<evidence type="ECO:0000256" key="4">
    <source>
        <dbReference type="ARBA" id="ARBA00023002"/>
    </source>
</evidence>
<dbReference type="GO" id="GO:0004499">
    <property type="term" value="F:N,N-dimethylaniline monooxygenase activity"/>
    <property type="evidence" value="ECO:0007669"/>
    <property type="project" value="InterPro"/>
</dbReference>